<dbReference type="Pfam" id="PF00005">
    <property type="entry name" value="ABC_tran"/>
    <property type="match status" value="1"/>
</dbReference>
<dbReference type="PROSITE" id="PS50893">
    <property type="entry name" value="ABC_TRANSPORTER_2"/>
    <property type="match status" value="1"/>
</dbReference>
<dbReference type="InterPro" id="IPR036640">
    <property type="entry name" value="ABC1_TM_sf"/>
</dbReference>
<dbReference type="InterPro" id="IPR003593">
    <property type="entry name" value="AAA+_ATPase"/>
</dbReference>
<evidence type="ECO:0000256" key="1">
    <source>
        <dbReference type="ARBA" id="ARBA00004651"/>
    </source>
</evidence>
<feature type="transmembrane region" description="Helical" evidence="7">
    <location>
        <begin position="5"/>
        <end position="24"/>
    </location>
</feature>
<dbReference type="Proteomes" id="UP000617426">
    <property type="component" value="Unassembled WGS sequence"/>
</dbReference>
<dbReference type="PANTHER" id="PTHR24221">
    <property type="entry name" value="ATP-BINDING CASSETTE SUB-FAMILY B"/>
    <property type="match status" value="1"/>
</dbReference>
<protein>
    <submittedName>
        <fullName evidence="10">ABC-type transport system involved in cytochrome bd biosynthesis fused ATPase/permease subunit</fullName>
    </submittedName>
</protein>
<dbReference type="GO" id="GO:0140359">
    <property type="term" value="F:ABC-type transporter activity"/>
    <property type="evidence" value="ECO:0007669"/>
    <property type="project" value="InterPro"/>
</dbReference>
<evidence type="ECO:0000256" key="4">
    <source>
        <dbReference type="ARBA" id="ARBA00022840"/>
    </source>
</evidence>
<organism evidence="10 11">
    <name type="scientific">Schaalia hyovaginalis</name>
    <dbReference type="NCBI Taxonomy" id="29316"/>
    <lineage>
        <taxon>Bacteria</taxon>
        <taxon>Bacillati</taxon>
        <taxon>Actinomycetota</taxon>
        <taxon>Actinomycetes</taxon>
        <taxon>Actinomycetales</taxon>
        <taxon>Actinomycetaceae</taxon>
        <taxon>Schaalia</taxon>
    </lineage>
</organism>
<gene>
    <name evidence="10" type="ORF">HD592_001631</name>
</gene>
<dbReference type="GO" id="GO:0005886">
    <property type="term" value="C:plasma membrane"/>
    <property type="evidence" value="ECO:0007669"/>
    <property type="project" value="UniProtKB-SubCell"/>
</dbReference>
<evidence type="ECO:0000313" key="11">
    <source>
        <dbReference type="Proteomes" id="UP000617426"/>
    </source>
</evidence>
<keyword evidence="3" id="KW-0547">Nucleotide-binding</keyword>
<evidence type="ECO:0000313" key="10">
    <source>
        <dbReference type="EMBL" id="MBB6335066.1"/>
    </source>
</evidence>
<feature type="domain" description="ABC transporter" evidence="8">
    <location>
        <begin position="320"/>
        <end position="533"/>
    </location>
</feature>
<keyword evidence="6 7" id="KW-0472">Membrane</keyword>
<dbReference type="PROSITE" id="PS00211">
    <property type="entry name" value="ABC_TRANSPORTER_1"/>
    <property type="match status" value="1"/>
</dbReference>
<feature type="transmembrane region" description="Helical" evidence="7">
    <location>
        <begin position="44"/>
        <end position="66"/>
    </location>
</feature>
<dbReference type="GO" id="GO:0016887">
    <property type="term" value="F:ATP hydrolysis activity"/>
    <property type="evidence" value="ECO:0007669"/>
    <property type="project" value="InterPro"/>
</dbReference>
<dbReference type="Pfam" id="PF00664">
    <property type="entry name" value="ABC_membrane"/>
    <property type="match status" value="1"/>
</dbReference>
<comment type="caution">
    <text evidence="10">The sequence shown here is derived from an EMBL/GenBank/DDBJ whole genome shotgun (WGS) entry which is preliminary data.</text>
</comment>
<reference evidence="10" key="1">
    <citation type="submission" date="2020-08" db="EMBL/GenBank/DDBJ databases">
        <title>Sequencing the genomes of 1000 actinobacteria strains.</title>
        <authorList>
            <person name="Klenk H.-P."/>
        </authorList>
    </citation>
    <scope>NUCLEOTIDE SEQUENCE</scope>
    <source>
        <strain evidence="10">DSM 10695</strain>
    </source>
</reference>
<comment type="subcellular location">
    <subcellularLocation>
        <location evidence="1">Cell membrane</location>
        <topology evidence="1">Multi-pass membrane protein</topology>
    </subcellularLocation>
</comment>
<dbReference type="Gene3D" id="1.20.1560.10">
    <property type="entry name" value="ABC transporter type 1, transmembrane domain"/>
    <property type="match status" value="1"/>
</dbReference>
<evidence type="ECO:0000256" key="5">
    <source>
        <dbReference type="ARBA" id="ARBA00022989"/>
    </source>
</evidence>
<evidence type="ECO:0000256" key="6">
    <source>
        <dbReference type="ARBA" id="ARBA00023136"/>
    </source>
</evidence>
<dbReference type="InterPro" id="IPR027417">
    <property type="entry name" value="P-loop_NTPase"/>
</dbReference>
<dbReference type="InterPro" id="IPR017871">
    <property type="entry name" value="ABC_transporter-like_CS"/>
</dbReference>
<dbReference type="SMART" id="SM00382">
    <property type="entry name" value="AAA"/>
    <property type="match status" value="1"/>
</dbReference>
<keyword evidence="2 7" id="KW-0812">Transmembrane</keyword>
<keyword evidence="11" id="KW-1185">Reference proteome</keyword>
<dbReference type="GO" id="GO:0005524">
    <property type="term" value="F:ATP binding"/>
    <property type="evidence" value="ECO:0007669"/>
    <property type="project" value="UniProtKB-KW"/>
</dbReference>
<dbReference type="PANTHER" id="PTHR24221:SF590">
    <property type="entry name" value="COMPONENT LINKED WITH THE ASSEMBLY OF CYTOCHROME' TRANSPORT TRANSMEMBRANE ATP-BINDING PROTEIN ABC TRANSPORTER CYDD-RELATED"/>
    <property type="match status" value="1"/>
</dbReference>
<dbReference type="InterPro" id="IPR039421">
    <property type="entry name" value="Type_1_exporter"/>
</dbReference>
<dbReference type="PROSITE" id="PS50929">
    <property type="entry name" value="ABC_TM1F"/>
    <property type="match status" value="1"/>
</dbReference>
<evidence type="ECO:0000256" key="7">
    <source>
        <dbReference type="SAM" id="Phobius"/>
    </source>
</evidence>
<accession>A0A923E301</accession>
<name>A0A923E301_9ACTO</name>
<proteinExistence type="predicted"/>
<keyword evidence="4" id="KW-0067">ATP-binding</keyword>
<dbReference type="Gene3D" id="3.40.50.300">
    <property type="entry name" value="P-loop containing nucleotide triphosphate hydrolases"/>
    <property type="match status" value="1"/>
</dbReference>
<dbReference type="SUPFAM" id="SSF90123">
    <property type="entry name" value="ABC transporter transmembrane region"/>
    <property type="match status" value="1"/>
</dbReference>
<sequence>MRNSLIVILSWSSSLALAGVYLILGGGLDAALQGEPWNRVPEAIAAALLTGLCAWAASSLGAAAIAPQEAKTRRSIIAHVFALGPSERAGARAGRIINTATDGVERNAVYRATFIASMIASLTTPVLIVIIVALFLDPLSAGLLSLSIPLVPASVLAFHRGFRPVSRRYRNASRALAAQELDAIQGLGSLVLMNAGRRMGEELARAAEEVRSKVMSYLAGNQLVLLVIDSVFTLGMITGATLLALARSSLGALSPGQGLALVLLSTIMLDPLDRIGQFFYIGMGGIAAGKEISRFTALVPASVDEAGVRAPTRPSDPGALRIDDVSFSYDGQIPILEHADLELRAGEKVALAGPSGAGKSTLSALLQGDRRPDSGRILIEGENLRKVPLSWARSRIAVVEQTTYLFSGSLRDNLLLASPHAADEELLAALKTAELDDLMARLPEGLDTRVGSRGLALSGGEAQRVAIARALLKDAPILILDEPTAHVDLASEQAILAALEAATRGRTALTISHRQATIDNADRRVELHEGALR</sequence>
<dbReference type="InterPro" id="IPR011527">
    <property type="entry name" value="ABC1_TM_dom"/>
</dbReference>
<feature type="transmembrane region" description="Helical" evidence="7">
    <location>
        <begin position="142"/>
        <end position="162"/>
    </location>
</feature>
<evidence type="ECO:0000259" key="8">
    <source>
        <dbReference type="PROSITE" id="PS50893"/>
    </source>
</evidence>
<evidence type="ECO:0000259" key="9">
    <source>
        <dbReference type="PROSITE" id="PS50929"/>
    </source>
</evidence>
<dbReference type="InterPro" id="IPR003439">
    <property type="entry name" value="ABC_transporter-like_ATP-bd"/>
</dbReference>
<dbReference type="RefSeq" id="WP_184453224.1">
    <property type="nucleotide sequence ID" value="NZ_JACHMK010000001.1"/>
</dbReference>
<dbReference type="SUPFAM" id="SSF52540">
    <property type="entry name" value="P-loop containing nucleoside triphosphate hydrolases"/>
    <property type="match status" value="1"/>
</dbReference>
<evidence type="ECO:0000256" key="3">
    <source>
        <dbReference type="ARBA" id="ARBA00022741"/>
    </source>
</evidence>
<feature type="domain" description="ABC transmembrane type-1" evidence="9">
    <location>
        <begin position="5"/>
        <end position="284"/>
    </location>
</feature>
<keyword evidence="5 7" id="KW-1133">Transmembrane helix</keyword>
<dbReference type="EMBL" id="JACHMK010000001">
    <property type="protein sequence ID" value="MBB6335066.1"/>
    <property type="molecule type" value="Genomic_DNA"/>
</dbReference>
<evidence type="ECO:0000256" key="2">
    <source>
        <dbReference type="ARBA" id="ARBA00022692"/>
    </source>
</evidence>
<dbReference type="AlphaFoldDB" id="A0A923E301"/>
<feature type="transmembrane region" description="Helical" evidence="7">
    <location>
        <begin position="223"/>
        <end position="246"/>
    </location>
</feature>
<feature type="transmembrane region" description="Helical" evidence="7">
    <location>
        <begin position="114"/>
        <end position="136"/>
    </location>
</feature>